<dbReference type="GeneID" id="28488371"/>
<evidence type="ECO:0000313" key="7">
    <source>
        <dbReference type="Proteomes" id="UP000183442"/>
    </source>
</evidence>
<reference evidence="6" key="2">
    <citation type="submission" date="2016-02" db="EMBL/GenBank/DDBJ databases">
        <title>The draft genome sequence of the rumen methanogen Methanobrevibacter olleyae YLM1.</title>
        <authorList>
            <consortium name="New Zealand Agricultural Greenhouse Gas Research Centre/Pastoral Greenhouse Gas Research Consortium"/>
            <person name="Kelly W.J."/>
            <person name="Li D."/>
            <person name="Lambie S.C."/>
            <person name="Attwood G.T."/>
            <person name="Altermann E."/>
            <person name="Leahy S.C."/>
        </authorList>
    </citation>
    <scope>NUCLEOTIDE SEQUENCE [LARGE SCALE GENOMIC DNA]</scope>
    <source>
        <strain evidence="6">YLM1</strain>
    </source>
</reference>
<dbReference type="PANTHER" id="PTHR10784">
    <property type="entry name" value="TRANSLATION INITIATION FACTOR 6"/>
    <property type="match status" value="1"/>
</dbReference>
<evidence type="ECO:0000313" key="4">
    <source>
        <dbReference type="EMBL" id="AMK14633.1"/>
    </source>
</evidence>
<keyword evidence="2 3" id="KW-0648">Protein biosynthesis</keyword>
<comment type="function">
    <text evidence="3">Binds to the 50S ribosomal subunit and prevents its association with the 30S ribosomal subunit to form the 70S initiation complex.</text>
</comment>
<dbReference type="PATRIC" id="fig|294671.3.peg.72"/>
<reference evidence="4 6" key="1">
    <citation type="journal article" date="2016" name="Genome Announc.">
        <title>Draft Genome Sequence of the Rumen Methanogen Methanobrevibacter olleyae YLM1.</title>
        <authorList>
            <person name="Kelly W.J."/>
            <person name="Li D."/>
            <person name="Lambie S.C."/>
            <person name="Cox F."/>
            <person name="Attwood G.T."/>
            <person name="Altermann E."/>
            <person name="Leahy S.C."/>
        </authorList>
    </citation>
    <scope>NUCLEOTIDE SEQUENCE [LARGE SCALE GENOMIC DNA]</scope>
    <source>
        <strain evidence="4 6">YLM1</strain>
    </source>
</reference>
<dbReference type="EMBL" id="CP014265">
    <property type="protein sequence ID" value="AMK14633.1"/>
    <property type="molecule type" value="Genomic_DNA"/>
</dbReference>
<evidence type="ECO:0000256" key="3">
    <source>
        <dbReference type="HAMAP-Rule" id="MF_00032"/>
    </source>
</evidence>
<dbReference type="Proteomes" id="UP000066376">
    <property type="component" value="Chromosome"/>
</dbReference>
<dbReference type="GO" id="GO:0003743">
    <property type="term" value="F:translation initiation factor activity"/>
    <property type="evidence" value="ECO:0007669"/>
    <property type="project" value="UniProtKB-UniRule"/>
</dbReference>
<dbReference type="GO" id="GO:0042256">
    <property type="term" value="P:cytosolic ribosome assembly"/>
    <property type="evidence" value="ECO:0007669"/>
    <property type="project" value="InterPro"/>
</dbReference>
<dbReference type="NCBIfam" id="NF003133">
    <property type="entry name" value="PRK04046.2-5"/>
    <property type="match status" value="1"/>
</dbReference>
<keyword evidence="6" id="KW-1185">Reference proteome</keyword>
<organism evidence="4 6">
    <name type="scientific">Methanobrevibacter olleyae</name>
    <dbReference type="NCBI Taxonomy" id="294671"/>
    <lineage>
        <taxon>Archaea</taxon>
        <taxon>Methanobacteriati</taxon>
        <taxon>Methanobacteriota</taxon>
        <taxon>Methanomada group</taxon>
        <taxon>Methanobacteria</taxon>
        <taxon>Methanobacteriales</taxon>
        <taxon>Methanobacteriaceae</taxon>
        <taxon>Methanobrevibacter</taxon>
    </lineage>
</organism>
<dbReference type="SMART" id="SM00654">
    <property type="entry name" value="eIF6"/>
    <property type="match status" value="1"/>
</dbReference>
<dbReference type="HAMAP" id="MF_00032">
    <property type="entry name" value="eIF_6"/>
    <property type="match status" value="1"/>
</dbReference>
<dbReference type="GO" id="GO:0043022">
    <property type="term" value="F:ribosome binding"/>
    <property type="evidence" value="ECO:0007669"/>
    <property type="project" value="InterPro"/>
</dbReference>
<evidence type="ECO:0000256" key="2">
    <source>
        <dbReference type="ARBA" id="ARBA00022917"/>
    </source>
</evidence>
<dbReference type="AlphaFoldDB" id="A0A126QWU5"/>
<dbReference type="NCBIfam" id="TIGR00323">
    <property type="entry name" value="eIF-6"/>
    <property type="match status" value="1"/>
</dbReference>
<dbReference type="KEGG" id="mol:YLM1_0073"/>
<name>A0A126QWU5_METOL</name>
<dbReference type="Pfam" id="PF01912">
    <property type="entry name" value="eIF-6"/>
    <property type="match status" value="1"/>
</dbReference>
<keyword evidence="1 3" id="KW-0396">Initiation factor</keyword>
<reference evidence="7" key="3">
    <citation type="submission" date="2016-10" db="EMBL/GenBank/DDBJ databases">
        <authorList>
            <person name="Varghese N."/>
        </authorList>
    </citation>
    <scope>NUCLEOTIDE SEQUENCE [LARGE SCALE GENOMIC DNA]</scope>
    <source>
        <strain evidence="7">DSM 16632</strain>
    </source>
</reference>
<gene>
    <name evidence="3" type="primary">eif6</name>
    <name evidence="5" type="ORF">SAMN02910297_00379</name>
    <name evidence="4" type="ORF">YLM1_0073</name>
</gene>
<dbReference type="PIRSF" id="PIRSF006413">
    <property type="entry name" value="IF-6"/>
    <property type="match status" value="1"/>
</dbReference>
<reference evidence="5" key="4">
    <citation type="submission" date="2016-10" db="EMBL/GenBank/DDBJ databases">
        <authorList>
            <person name="de Groot N.N."/>
        </authorList>
    </citation>
    <scope>NUCLEOTIDE SEQUENCE [LARGE SCALE GENOMIC DNA]</scope>
    <source>
        <strain evidence="5">DSM 16632</strain>
    </source>
</reference>
<dbReference type="EMBL" id="FOTL01000004">
    <property type="protein sequence ID" value="SFL26547.1"/>
    <property type="molecule type" value="Genomic_DNA"/>
</dbReference>
<protein>
    <recommendedName>
        <fullName evidence="3">Translation initiation factor 6</fullName>
        <shortName evidence="3">aIF-6</shortName>
    </recommendedName>
</protein>
<dbReference type="OrthoDB" id="33582at2157"/>
<dbReference type="STRING" id="294671.YLM1_0073"/>
<sequence length="225" mass="23802">MLKRINLTGNPNLGVYISVNDEVAIVPFNLPSEMESVMKEALEVDLIRTSIAGCNLNGVLSTGNSNGFLVSPHASDKEIGTLEDAGINVARLPGKYTAVGNILAVNDYGAIAGPNIKEETIKVVEDTLKVPVEIYQFADSKIVGSASIVTNKGALLHRDTLSDELGFVEEFFKVEGNIGTVCKGMPLVGACGIANSNGVMVGEHTTGPEMARIEEALGFLDFGDF</sequence>
<evidence type="ECO:0000313" key="5">
    <source>
        <dbReference type="EMBL" id="SFL26547.1"/>
    </source>
</evidence>
<evidence type="ECO:0000313" key="6">
    <source>
        <dbReference type="Proteomes" id="UP000066376"/>
    </source>
</evidence>
<dbReference type="InterPro" id="IPR002769">
    <property type="entry name" value="eIF6"/>
</dbReference>
<comment type="similarity">
    <text evidence="3">Belongs to the eIF-6 family.</text>
</comment>
<dbReference type="RefSeq" id="WP_067145214.1">
    <property type="nucleotide sequence ID" value="NZ_CP014265.1"/>
</dbReference>
<dbReference type="Gene3D" id="3.75.10.10">
    <property type="entry name" value="L-arginine/glycine Amidinotransferase, Chain A"/>
    <property type="match status" value="1"/>
</dbReference>
<dbReference type="SUPFAM" id="SSF55909">
    <property type="entry name" value="Pentein"/>
    <property type="match status" value="1"/>
</dbReference>
<evidence type="ECO:0000256" key="1">
    <source>
        <dbReference type="ARBA" id="ARBA00022540"/>
    </source>
</evidence>
<proteinExistence type="inferred from homology"/>
<accession>A0A126QWU5</accession>
<dbReference type="Proteomes" id="UP000183442">
    <property type="component" value="Unassembled WGS sequence"/>
</dbReference>